<dbReference type="SUPFAM" id="SSF52499">
    <property type="entry name" value="Isochorismatase-like hydrolases"/>
    <property type="match status" value="1"/>
</dbReference>
<dbReference type="Proteomes" id="UP000051647">
    <property type="component" value="Unassembled WGS sequence"/>
</dbReference>
<dbReference type="Gene3D" id="3.40.50.850">
    <property type="entry name" value="Isochorismatase-like"/>
    <property type="match status" value="1"/>
</dbReference>
<dbReference type="EMBL" id="AZFA01000009">
    <property type="protein sequence ID" value="KRL66912.1"/>
    <property type="molecule type" value="Genomic_DNA"/>
</dbReference>
<dbReference type="PATRIC" id="fig|1423815.3.peg.2296"/>
<evidence type="ECO:0000259" key="1">
    <source>
        <dbReference type="Pfam" id="PF00857"/>
    </source>
</evidence>
<keyword evidence="3" id="KW-1185">Reference proteome</keyword>
<evidence type="ECO:0000313" key="3">
    <source>
        <dbReference type="Proteomes" id="UP000051647"/>
    </source>
</evidence>
<dbReference type="PANTHER" id="PTHR43559:SF3">
    <property type="entry name" value="HYDROLASE YCAC-RELATED"/>
    <property type="match status" value="1"/>
</dbReference>
<reference evidence="2 3" key="1">
    <citation type="journal article" date="2015" name="Genome Announc.">
        <title>Expanding the biotechnology potential of lactobacilli through comparative genomics of 213 strains and associated genera.</title>
        <authorList>
            <person name="Sun Z."/>
            <person name="Harris H.M."/>
            <person name="McCann A."/>
            <person name="Guo C."/>
            <person name="Argimon S."/>
            <person name="Zhang W."/>
            <person name="Yang X."/>
            <person name="Jeffery I.B."/>
            <person name="Cooney J.C."/>
            <person name="Kagawa T.F."/>
            <person name="Liu W."/>
            <person name="Song Y."/>
            <person name="Salvetti E."/>
            <person name="Wrobel A."/>
            <person name="Rasinkangas P."/>
            <person name="Parkhill J."/>
            <person name="Rea M.C."/>
            <person name="O'Sullivan O."/>
            <person name="Ritari J."/>
            <person name="Douillard F.P."/>
            <person name="Paul Ross R."/>
            <person name="Yang R."/>
            <person name="Briner A.E."/>
            <person name="Felis G.E."/>
            <person name="de Vos W.M."/>
            <person name="Barrangou R."/>
            <person name="Klaenhammer T.R."/>
            <person name="Caufield P.W."/>
            <person name="Cui Y."/>
            <person name="Zhang H."/>
            <person name="O'Toole P.W."/>
        </authorList>
    </citation>
    <scope>NUCLEOTIDE SEQUENCE [LARGE SCALE GENOMIC DNA]</scope>
    <source>
        <strain evidence="2 3">DSM 14857</strain>
    </source>
</reference>
<dbReference type="InterPro" id="IPR053152">
    <property type="entry name" value="Hydrolase_YcaC-like"/>
</dbReference>
<proteinExistence type="predicted"/>
<sequence length="225" mass="25083">MTFVVTRIVSKKGVLIMTSKSIRDPKQDHLLTPENCAFLLIDYQPAQVNSLNSGSRAEIIHKIVVAIKAFKYYHIPIVLSTVNVETGRGKETIPILKQALGDTKSYDRTSINAFEDEEFHDAVLATGRKKLIISALWTEACLSFPTLDALKEGFSVYPLVDTVGVTSKLAHETALRRLEQAGAELTTFNQVICELQRDWSRTDTVPGFTDALYGADMFLDTRKSE</sequence>
<protein>
    <submittedName>
        <fullName evidence="2">Amidase</fullName>
    </submittedName>
</protein>
<gene>
    <name evidence="2" type="ORF">FC27_GL002238</name>
</gene>
<comment type="caution">
    <text evidence="2">The sequence shown here is derived from an EMBL/GenBank/DDBJ whole genome shotgun (WGS) entry which is preliminary data.</text>
</comment>
<name>A0A0R1SCU9_9LACO</name>
<evidence type="ECO:0000313" key="2">
    <source>
        <dbReference type="EMBL" id="KRL66912.1"/>
    </source>
</evidence>
<dbReference type="PANTHER" id="PTHR43559">
    <property type="entry name" value="HYDROLASE YCAC-RELATED"/>
    <property type="match status" value="1"/>
</dbReference>
<dbReference type="STRING" id="1423815.FC27_GL002238"/>
<organism evidence="2 3">
    <name type="scientific">Companilactobacillus versmoldensis DSM 14857 = KCTC 3814</name>
    <dbReference type="NCBI Taxonomy" id="1423815"/>
    <lineage>
        <taxon>Bacteria</taxon>
        <taxon>Bacillati</taxon>
        <taxon>Bacillota</taxon>
        <taxon>Bacilli</taxon>
        <taxon>Lactobacillales</taxon>
        <taxon>Lactobacillaceae</taxon>
        <taxon>Companilactobacillus</taxon>
    </lineage>
</organism>
<feature type="domain" description="Isochorismatase-like" evidence="1">
    <location>
        <begin position="36"/>
        <end position="189"/>
    </location>
</feature>
<dbReference type="eggNOG" id="COG1335">
    <property type="taxonomic scope" value="Bacteria"/>
</dbReference>
<dbReference type="AlphaFoldDB" id="A0A0R1SCU9"/>
<dbReference type="InterPro" id="IPR000868">
    <property type="entry name" value="Isochorismatase-like_dom"/>
</dbReference>
<dbReference type="InterPro" id="IPR036380">
    <property type="entry name" value="Isochorismatase-like_sf"/>
</dbReference>
<accession>A0A0R1SCU9</accession>
<dbReference type="Pfam" id="PF00857">
    <property type="entry name" value="Isochorismatase"/>
    <property type="match status" value="1"/>
</dbReference>